<evidence type="ECO:0000313" key="1">
    <source>
        <dbReference type="EMBL" id="PKY46306.1"/>
    </source>
</evidence>
<protein>
    <submittedName>
        <fullName evidence="1">Uncharacterized protein</fullName>
    </submittedName>
</protein>
<proteinExistence type="predicted"/>
<gene>
    <name evidence="1" type="ORF">RhiirA4_461144</name>
</gene>
<dbReference type="EMBL" id="LLXI01000444">
    <property type="protein sequence ID" value="PKY46306.1"/>
    <property type="molecule type" value="Genomic_DNA"/>
</dbReference>
<dbReference type="VEuPathDB" id="FungiDB:RhiirA1_480869"/>
<dbReference type="AlphaFoldDB" id="A0A2I1GI44"/>
<comment type="caution">
    <text evidence="1">The sequence shown here is derived from an EMBL/GenBank/DDBJ whole genome shotgun (WGS) entry which is preliminary data.</text>
</comment>
<sequence>MYNFNGKQFKVGTSYEATISIEVEKEDTIDVLREKIKVNEDYEFDEQNEFTIWKINLLKRKYRKKAGLVRGYISFNLGIKELDSSAYVFVDDSNLFIAVGTNSFISFADHLPIICNSVICDFKASAETTEVRPKLETFIGYSLTVLKLIAEVIRTNFR</sequence>
<keyword evidence="2" id="KW-1185">Reference proteome</keyword>
<dbReference type="VEuPathDB" id="FungiDB:RhiirFUN_011338"/>
<evidence type="ECO:0000313" key="2">
    <source>
        <dbReference type="Proteomes" id="UP000234323"/>
    </source>
</evidence>
<organism evidence="1 2">
    <name type="scientific">Rhizophagus irregularis</name>
    <dbReference type="NCBI Taxonomy" id="588596"/>
    <lineage>
        <taxon>Eukaryota</taxon>
        <taxon>Fungi</taxon>
        <taxon>Fungi incertae sedis</taxon>
        <taxon>Mucoromycota</taxon>
        <taxon>Glomeromycotina</taxon>
        <taxon>Glomeromycetes</taxon>
        <taxon>Glomerales</taxon>
        <taxon>Glomeraceae</taxon>
        <taxon>Rhizophagus</taxon>
    </lineage>
</organism>
<accession>A0A2I1GI44</accession>
<dbReference type="Proteomes" id="UP000234323">
    <property type="component" value="Unassembled WGS sequence"/>
</dbReference>
<name>A0A2I1GI44_9GLOM</name>
<reference evidence="1 2" key="1">
    <citation type="submission" date="2015-10" db="EMBL/GenBank/DDBJ databases">
        <title>Genome analyses suggest a sexual origin of heterokaryosis in a supposedly ancient asexual fungus.</title>
        <authorList>
            <person name="Ropars J."/>
            <person name="Sedzielewska K."/>
            <person name="Noel J."/>
            <person name="Charron P."/>
            <person name="Farinelli L."/>
            <person name="Marton T."/>
            <person name="Kruger M."/>
            <person name="Pelin A."/>
            <person name="Brachmann A."/>
            <person name="Corradi N."/>
        </authorList>
    </citation>
    <scope>NUCLEOTIDE SEQUENCE [LARGE SCALE GENOMIC DNA]</scope>
    <source>
        <strain evidence="1 2">A4</strain>
    </source>
</reference>